<dbReference type="Gene3D" id="1.10.10.10">
    <property type="entry name" value="Winged helix-like DNA-binding domain superfamily/Winged helix DNA-binding domain"/>
    <property type="match status" value="1"/>
</dbReference>
<dbReference type="Proteomes" id="UP000248544">
    <property type="component" value="Unassembled WGS sequence"/>
</dbReference>
<dbReference type="GO" id="GO:0006950">
    <property type="term" value="P:response to stress"/>
    <property type="evidence" value="ECO:0007669"/>
    <property type="project" value="TreeGrafter"/>
</dbReference>
<dbReference type="InterPro" id="IPR000835">
    <property type="entry name" value="HTH_MarR-typ"/>
</dbReference>
<dbReference type="PROSITE" id="PS50995">
    <property type="entry name" value="HTH_MARR_2"/>
    <property type="match status" value="1"/>
</dbReference>
<dbReference type="PRINTS" id="PR00598">
    <property type="entry name" value="HTHMARR"/>
</dbReference>
<feature type="domain" description="HTH marR-type" evidence="1">
    <location>
        <begin position="8"/>
        <end position="142"/>
    </location>
</feature>
<evidence type="ECO:0000313" key="3">
    <source>
        <dbReference type="Proteomes" id="UP000248544"/>
    </source>
</evidence>
<keyword evidence="3" id="KW-1185">Reference proteome</keyword>
<dbReference type="AlphaFoldDB" id="A0A2W2G1R2"/>
<dbReference type="InterPro" id="IPR036388">
    <property type="entry name" value="WH-like_DNA-bd_sf"/>
</dbReference>
<dbReference type="RefSeq" id="WP_111169064.1">
    <property type="nucleotide sequence ID" value="NZ_POUA01000163.1"/>
</dbReference>
<organism evidence="2 3">
    <name type="scientific">Spongiactinospora gelatinilytica</name>
    <dbReference type="NCBI Taxonomy" id="2666298"/>
    <lineage>
        <taxon>Bacteria</taxon>
        <taxon>Bacillati</taxon>
        <taxon>Actinomycetota</taxon>
        <taxon>Actinomycetes</taxon>
        <taxon>Streptosporangiales</taxon>
        <taxon>Streptosporangiaceae</taxon>
        <taxon>Spongiactinospora</taxon>
    </lineage>
</organism>
<proteinExistence type="predicted"/>
<evidence type="ECO:0000313" key="2">
    <source>
        <dbReference type="EMBL" id="PZG41893.1"/>
    </source>
</evidence>
<gene>
    <name evidence="2" type="ORF">C1I98_20550</name>
</gene>
<evidence type="ECO:0000259" key="1">
    <source>
        <dbReference type="PROSITE" id="PS50995"/>
    </source>
</evidence>
<dbReference type="EMBL" id="POUA01000163">
    <property type="protein sequence ID" value="PZG41893.1"/>
    <property type="molecule type" value="Genomic_DNA"/>
</dbReference>
<dbReference type="InterPro" id="IPR039422">
    <property type="entry name" value="MarR/SlyA-like"/>
</dbReference>
<comment type="caution">
    <text evidence="2">The sequence shown here is derived from an EMBL/GenBank/DDBJ whole genome shotgun (WGS) entry which is preliminary data.</text>
</comment>
<reference evidence="2 3" key="1">
    <citation type="submission" date="2018-01" db="EMBL/GenBank/DDBJ databases">
        <title>Draft genome sequence of Sphaerisporangium sp. 7K107.</title>
        <authorList>
            <person name="Sahin N."/>
            <person name="Saygin H."/>
            <person name="Ay H."/>
        </authorList>
    </citation>
    <scope>NUCLEOTIDE SEQUENCE [LARGE SCALE GENOMIC DNA]</scope>
    <source>
        <strain evidence="2 3">7K107</strain>
    </source>
</reference>
<dbReference type="GO" id="GO:0003700">
    <property type="term" value="F:DNA-binding transcription factor activity"/>
    <property type="evidence" value="ECO:0007669"/>
    <property type="project" value="InterPro"/>
</dbReference>
<accession>A0A2W2G1R2</accession>
<dbReference type="InterPro" id="IPR036390">
    <property type="entry name" value="WH_DNA-bd_sf"/>
</dbReference>
<dbReference type="SMART" id="SM00347">
    <property type="entry name" value="HTH_MARR"/>
    <property type="match status" value="1"/>
</dbReference>
<dbReference type="Pfam" id="PF12802">
    <property type="entry name" value="MarR_2"/>
    <property type="match status" value="1"/>
</dbReference>
<dbReference type="PANTHER" id="PTHR33164:SF43">
    <property type="entry name" value="HTH-TYPE TRANSCRIPTIONAL REPRESSOR YETL"/>
    <property type="match status" value="1"/>
</dbReference>
<name>A0A2W2G1R2_9ACTN</name>
<protein>
    <submittedName>
        <fullName evidence="2">MarR family transcriptional regulator</fullName>
    </submittedName>
</protein>
<dbReference type="PANTHER" id="PTHR33164">
    <property type="entry name" value="TRANSCRIPTIONAL REGULATOR, MARR FAMILY"/>
    <property type="match status" value="1"/>
</dbReference>
<sequence>MADETLVEGDLGWMLGASFRGYAKAAGQVLSGIPGGPRGYQLLTEATSDTPANQGTLAQRLGIDRTVLTYLIDDLEKAGLVERHPDPADRRQRRIVATAKGRALREDRHTALRAMEAHLLAVLGDDAGTFQALLCILARHLNSADHHLDLCTIAEDLERSSPTPR</sequence>
<dbReference type="SUPFAM" id="SSF46785">
    <property type="entry name" value="Winged helix' DNA-binding domain"/>
    <property type="match status" value="1"/>
</dbReference>